<dbReference type="Proteomes" id="UP000039865">
    <property type="component" value="Unassembled WGS sequence"/>
</dbReference>
<dbReference type="AlphaFoldDB" id="A0A078B1K8"/>
<gene>
    <name evidence="1" type="primary">Contig6887.g7370</name>
    <name evidence="1" type="ORF">STYLEM_17571</name>
</gene>
<accession>A0A078B1K8</accession>
<organism evidence="1 2">
    <name type="scientific">Stylonychia lemnae</name>
    <name type="common">Ciliate</name>
    <dbReference type="NCBI Taxonomy" id="5949"/>
    <lineage>
        <taxon>Eukaryota</taxon>
        <taxon>Sar</taxon>
        <taxon>Alveolata</taxon>
        <taxon>Ciliophora</taxon>
        <taxon>Intramacronucleata</taxon>
        <taxon>Spirotrichea</taxon>
        <taxon>Stichotrichia</taxon>
        <taxon>Sporadotrichida</taxon>
        <taxon>Oxytrichidae</taxon>
        <taxon>Stylonychinae</taxon>
        <taxon>Stylonychia</taxon>
    </lineage>
</organism>
<dbReference type="EMBL" id="CCKQ01016577">
    <property type="protein sequence ID" value="CDW88450.1"/>
    <property type="molecule type" value="Genomic_DNA"/>
</dbReference>
<evidence type="ECO:0000313" key="2">
    <source>
        <dbReference type="Proteomes" id="UP000039865"/>
    </source>
</evidence>
<dbReference type="InParanoid" id="A0A078B1K8"/>
<reference evidence="1 2" key="1">
    <citation type="submission" date="2014-06" db="EMBL/GenBank/DDBJ databases">
        <authorList>
            <person name="Swart Estienne"/>
        </authorList>
    </citation>
    <scope>NUCLEOTIDE SEQUENCE [LARGE SCALE GENOMIC DNA]</scope>
    <source>
        <strain evidence="1 2">130c</strain>
    </source>
</reference>
<protein>
    <submittedName>
        <fullName evidence="1">Uncharacterized protein</fullName>
    </submittedName>
</protein>
<evidence type="ECO:0000313" key="1">
    <source>
        <dbReference type="EMBL" id="CDW88450.1"/>
    </source>
</evidence>
<sequence>MEGDDDKECDGKNSIVDKNKFTIQIDIFSILPSDIVLSAKDYQLNIAYKFVLYDGYPQTIITVNYDKLIDGISSIGGYLKIIALLQIFLKIINKRQYEKDLKNKLFEKIMTNQDSKTNERQLFENRQKEQHPELILESTENSQLQRIDNRNSVSDGFYTITIDQKVCDRIYNEHVNMEEMIKLLVQNMGSLQIPSQFYKNQQQEVQTRLFSPDLDITQLIQDDFQNHRNTQNELAPQDANQKIWQIGKYERNRFIMNSKYVRNPYEL</sequence>
<name>A0A078B1K8_STYLE</name>
<proteinExistence type="predicted"/>
<keyword evidence="2" id="KW-1185">Reference proteome</keyword>